<name>A0ABV6TG25_9ACTN</name>
<proteinExistence type="predicted"/>
<gene>
    <name evidence="1" type="ORF">ACFH04_13625</name>
</gene>
<comment type="caution">
    <text evidence="1">The sequence shown here is derived from an EMBL/GenBank/DDBJ whole genome shotgun (WGS) entry which is preliminary data.</text>
</comment>
<organism evidence="1 2">
    <name type="scientific">Streptomyces noboritoensis</name>
    <dbReference type="NCBI Taxonomy" id="67337"/>
    <lineage>
        <taxon>Bacteria</taxon>
        <taxon>Bacillati</taxon>
        <taxon>Actinomycetota</taxon>
        <taxon>Actinomycetes</taxon>
        <taxon>Kitasatosporales</taxon>
        <taxon>Streptomycetaceae</taxon>
        <taxon>Streptomyces</taxon>
    </lineage>
</organism>
<evidence type="ECO:0000313" key="1">
    <source>
        <dbReference type="EMBL" id="MFC0844739.1"/>
    </source>
</evidence>
<evidence type="ECO:0000313" key="2">
    <source>
        <dbReference type="Proteomes" id="UP001589887"/>
    </source>
</evidence>
<keyword evidence="2" id="KW-1185">Reference proteome</keyword>
<dbReference type="Proteomes" id="UP001589887">
    <property type="component" value="Unassembled WGS sequence"/>
</dbReference>
<evidence type="ECO:0008006" key="3">
    <source>
        <dbReference type="Google" id="ProtNLM"/>
    </source>
</evidence>
<sequence>MSTPTARDRAAVLETIRTTGTGLIAADGAWPQQVARLLSAAGASWRESADVCADLAWTARAQGRSALLAMTAEQATQDSGDLVHDRALRHLYLVTLRYDLRCTDILEIFAALDDDQLFEAEQVTDDYTLALAGFALLGTSEAGSLRLVDPLLKLFGDHVKSVHALLHGLWLGADLPRPGREQHMLDLAHRLPEGDPIAAYRAASALRCLGRFPQALAAIDLALELLPPGDTTVHADLVRERLLITTARDLSIPSTSSNGTRS</sequence>
<protein>
    <recommendedName>
        <fullName evidence="3">Tetratricopeptide repeat protein</fullName>
    </recommendedName>
</protein>
<reference evidence="1 2" key="1">
    <citation type="submission" date="2024-09" db="EMBL/GenBank/DDBJ databases">
        <authorList>
            <person name="Sun Q."/>
            <person name="Mori K."/>
        </authorList>
    </citation>
    <scope>NUCLEOTIDE SEQUENCE [LARGE SCALE GENOMIC DNA]</scope>
    <source>
        <strain evidence="1 2">JCM 4557</strain>
    </source>
</reference>
<dbReference type="RefSeq" id="WP_394319187.1">
    <property type="nucleotide sequence ID" value="NZ_JBHMQV010000009.1"/>
</dbReference>
<accession>A0ABV6TG25</accession>
<dbReference type="EMBL" id="JBHMQV010000009">
    <property type="protein sequence ID" value="MFC0844739.1"/>
    <property type="molecule type" value="Genomic_DNA"/>
</dbReference>